<dbReference type="InterPro" id="IPR003736">
    <property type="entry name" value="PAAI_dom"/>
</dbReference>
<organism evidence="5 6">
    <name type="scientific">Saccharothrix syringae</name>
    <name type="common">Nocardiopsis syringae</name>
    <dbReference type="NCBI Taxonomy" id="103733"/>
    <lineage>
        <taxon>Bacteria</taxon>
        <taxon>Bacillati</taxon>
        <taxon>Actinomycetota</taxon>
        <taxon>Actinomycetes</taxon>
        <taxon>Pseudonocardiales</taxon>
        <taxon>Pseudonocardiaceae</taxon>
        <taxon>Saccharothrix</taxon>
    </lineage>
</organism>
<keyword evidence="2" id="KW-0378">Hydrolase</keyword>
<dbReference type="GO" id="GO:0061522">
    <property type="term" value="F:1,4-dihydroxy-2-naphthoyl-CoA thioesterase activity"/>
    <property type="evidence" value="ECO:0007669"/>
    <property type="project" value="TreeGrafter"/>
</dbReference>
<accession>A0A5Q0GUP4</accession>
<evidence type="ECO:0000259" key="4">
    <source>
        <dbReference type="Pfam" id="PF03061"/>
    </source>
</evidence>
<evidence type="ECO:0000313" key="6">
    <source>
        <dbReference type="Proteomes" id="UP000325787"/>
    </source>
</evidence>
<dbReference type="Gene3D" id="3.10.129.10">
    <property type="entry name" value="Hotdog Thioesterase"/>
    <property type="match status" value="1"/>
</dbReference>
<dbReference type="NCBIfam" id="TIGR00369">
    <property type="entry name" value="unchar_dom_1"/>
    <property type="match status" value="1"/>
</dbReference>
<sequence>MTSPSVTGTSATGSSTTGSSTTGSSTTGSSTTGSSTTGSSTTGPSTTGPSTTGEVPRGDLENRLGLTVAEAGPRRVVGSLPVAGNTQPFGVLHGGASCVLAETLASVGACLHFAADGGTAVGTEINATHHRPATAGLVRGVATAVHLGRGHATYEVVITDERGKRVCTARMTCVRVPA</sequence>
<dbReference type="KEGG" id="ssyi:EKG83_10170"/>
<dbReference type="Proteomes" id="UP000325787">
    <property type="component" value="Chromosome"/>
</dbReference>
<dbReference type="GO" id="GO:0005829">
    <property type="term" value="C:cytosol"/>
    <property type="evidence" value="ECO:0007669"/>
    <property type="project" value="TreeGrafter"/>
</dbReference>
<evidence type="ECO:0000256" key="2">
    <source>
        <dbReference type="ARBA" id="ARBA00022801"/>
    </source>
</evidence>
<name>A0A5Q0GUP4_SACSY</name>
<feature type="region of interest" description="Disordered" evidence="3">
    <location>
        <begin position="1"/>
        <end position="59"/>
    </location>
</feature>
<feature type="domain" description="Thioesterase" evidence="4">
    <location>
        <begin position="89"/>
        <end position="167"/>
    </location>
</feature>
<dbReference type="Pfam" id="PF03061">
    <property type="entry name" value="4HBT"/>
    <property type="match status" value="1"/>
</dbReference>
<evidence type="ECO:0000313" key="5">
    <source>
        <dbReference type="EMBL" id="QFZ17797.1"/>
    </source>
</evidence>
<keyword evidence="6" id="KW-1185">Reference proteome</keyword>
<evidence type="ECO:0000256" key="3">
    <source>
        <dbReference type="SAM" id="MobiDB-lite"/>
    </source>
</evidence>
<feature type="compositionally biased region" description="Low complexity" evidence="3">
    <location>
        <begin position="1"/>
        <end position="53"/>
    </location>
</feature>
<proteinExistence type="inferred from homology"/>
<dbReference type="AlphaFoldDB" id="A0A5Q0GUP4"/>
<protein>
    <submittedName>
        <fullName evidence="5">Hotdog fold thioesterase</fullName>
    </submittedName>
</protein>
<dbReference type="PANTHER" id="PTHR43240:SF5">
    <property type="entry name" value="1,4-DIHYDROXY-2-NAPHTHOYL-COA THIOESTERASE 1"/>
    <property type="match status" value="1"/>
</dbReference>
<dbReference type="InterPro" id="IPR029069">
    <property type="entry name" value="HotDog_dom_sf"/>
</dbReference>
<dbReference type="EMBL" id="CP034550">
    <property type="protein sequence ID" value="QFZ17797.1"/>
    <property type="molecule type" value="Genomic_DNA"/>
</dbReference>
<dbReference type="SUPFAM" id="SSF54637">
    <property type="entry name" value="Thioesterase/thiol ester dehydrase-isomerase"/>
    <property type="match status" value="1"/>
</dbReference>
<dbReference type="RefSeq" id="WP_153277988.1">
    <property type="nucleotide sequence ID" value="NZ_CP034550.1"/>
</dbReference>
<gene>
    <name evidence="5" type="ORF">EKG83_10170</name>
</gene>
<dbReference type="CDD" id="cd03443">
    <property type="entry name" value="PaaI_thioesterase"/>
    <property type="match status" value="1"/>
</dbReference>
<comment type="similarity">
    <text evidence="1">Belongs to the thioesterase PaaI family.</text>
</comment>
<dbReference type="InterPro" id="IPR006683">
    <property type="entry name" value="Thioestr_dom"/>
</dbReference>
<reference evidence="6" key="1">
    <citation type="journal article" date="2021" name="Curr. Microbiol.">
        <title>Complete genome of nocamycin-producing strain Saccharothrix syringae NRRL B-16468 reveals the biosynthetic potential for secondary metabolites.</title>
        <authorList>
            <person name="Mo X."/>
            <person name="Yang S."/>
        </authorList>
    </citation>
    <scope>NUCLEOTIDE SEQUENCE [LARGE SCALE GENOMIC DNA]</scope>
    <source>
        <strain evidence="6">ATCC 51364 / DSM 43886 / JCM 6844 / KCTC 9398 / NBRC 14523 / NRRL B-16468 / INA 2240</strain>
    </source>
</reference>
<dbReference type="PANTHER" id="PTHR43240">
    <property type="entry name" value="1,4-DIHYDROXY-2-NAPHTHOYL-COA THIOESTERASE 1"/>
    <property type="match status" value="1"/>
</dbReference>
<evidence type="ECO:0000256" key="1">
    <source>
        <dbReference type="ARBA" id="ARBA00008324"/>
    </source>
</evidence>